<dbReference type="InterPro" id="IPR029063">
    <property type="entry name" value="SAM-dependent_MTases_sf"/>
</dbReference>
<comment type="catalytic activity">
    <reaction evidence="7">
        <text>a 2'-deoxycytidine in DNA + S-adenosyl-L-methionine = an N(4)-methyl-2'-deoxycytidine in DNA + S-adenosyl-L-homocysteine + H(+)</text>
        <dbReference type="Rhea" id="RHEA:16857"/>
        <dbReference type="Rhea" id="RHEA-COMP:11369"/>
        <dbReference type="Rhea" id="RHEA-COMP:13674"/>
        <dbReference type="ChEBI" id="CHEBI:15378"/>
        <dbReference type="ChEBI" id="CHEBI:57856"/>
        <dbReference type="ChEBI" id="CHEBI:59789"/>
        <dbReference type="ChEBI" id="CHEBI:85452"/>
        <dbReference type="ChEBI" id="CHEBI:137933"/>
        <dbReference type="EC" id="2.1.1.113"/>
    </reaction>
</comment>
<evidence type="ECO:0000313" key="9">
    <source>
        <dbReference type="EMBL" id="HFI90598.1"/>
    </source>
</evidence>
<keyword evidence="6" id="KW-0680">Restriction system</keyword>
<keyword evidence="4" id="KW-0808">Transferase</keyword>
<evidence type="ECO:0000256" key="7">
    <source>
        <dbReference type="ARBA" id="ARBA00049120"/>
    </source>
</evidence>
<evidence type="ECO:0000256" key="5">
    <source>
        <dbReference type="ARBA" id="ARBA00022691"/>
    </source>
</evidence>
<comment type="caution">
    <text evidence="9">The sequence shown here is derived from an EMBL/GenBank/DDBJ whole genome shotgun (WGS) entry which is preliminary data.</text>
</comment>
<dbReference type="PANTHER" id="PTHR13370">
    <property type="entry name" value="RNA METHYLASE-RELATED"/>
    <property type="match status" value="1"/>
</dbReference>
<dbReference type="AlphaFoldDB" id="A0A7V2ZIE7"/>
<dbReference type="SUPFAM" id="SSF53335">
    <property type="entry name" value="S-adenosyl-L-methionine-dependent methyltransferases"/>
    <property type="match status" value="1"/>
</dbReference>
<dbReference type="EC" id="2.1.1.113" evidence="2"/>
<name>A0A7V2ZIE7_9BACT</name>
<evidence type="ECO:0000256" key="6">
    <source>
        <dbReference type="ARBA" id="ARBA00022747"/>
    </source>
</evidence>
<gene>
    <name evidence="9" type="ORF">ENS31_03580</name>
</gene>
<dbReference type="EMBL" id="DSUJ01000008">
    <property type="protein sequence ID" value="HFI90598.1"/>
    <property type="molecule type" value="Genomic_DNA"/>
</dbReference>
<evidence type="ECO:0000256" key="3">
    <source>
        <dbReference type="ARBA" id="ARBA00022603"/>
    </source>
</evidence>
<dbReference type="PROSITE" id="PS00093">
    <property type="entry name" value="N4_MTASE"/>
    <property type="match status" value="1"/>
</dbReference>
<dbReference type="InterPro" id="IPR000241">
    <property type="entry name" value="RlmKL-like_Mtase"/>
</dbReference>
<comment type="similarity">
    <text evidence="1">Belongs to the N(4)/N(6)-methyltransferase family. N(4) subfamily.</text>
</comment>
<proteinExistence type="inferred from homology"/>
<dbReference type="PANTHER" id="PTHR13370:SF3">
    <property type="entry name" value="TRNA (GUANINE(10)-N2)-METHYLTRANSFERASE HOMOLOG"/>
    <property type="match status" value="1"/>
</dbReference>
<organism evidence="9">
    <name type="scientific">Ignavibacterium album</name>
    <dbReference type="NCBI Taxonomy" id="591197"/>
    <lineage>
        <taxon>Bacteria</taxon>
        <taxon>Pseudomonadati</taxon>
        <taxon>Ignavibacteriota</taxon>
        <taxon>Ignavibacteria</taxon>
        <taxon>Ignavibacteriales</taxon>
        <taxon>Ignavibacteriaceae</taxon>
        <taxon>Ignavibacterium</taxon>
    </lineage>
</organism>
<keyword evidence="5" id="KW-0949">S-adenosyl-L-methionine</keyword>
<dbReference type="GO" id="GO:0015667">
    <property type="term" value="F:site-specific DNA-methyltransferase (cytosine-N4-specific) activity"/>
    <property type="evidence" value="ECO:0007669"/>
    <property type="project" value="UniProtKB-EC"/>
</dbReference>
<evidence type="ECO:0000256" key="4">
    <source>
        <dbReference type="ARBA" id="ARBA00022679"/>
    </source>
</evidence>
<evidence type="ECO:0000256" key="1">
    <source>
        <dbReference type="ARBA" id="ARBA00010203"/>
    </source>
</evidence>
<dbReference type="GO" id="GO:0009307">
    <property type="term" value="P:DNA restriction-modification system"/>
    <property type="evidence" value="ECO:0007669"/>
    <property type="project" value="UniProtKB-KW"/>
</dbReference>
<dbReference type="GO" id="GO:0032259">
    <property type="term" value="P:methylation"/>
    <property type="evidence" value="ECO:0007669"/>
    <property type="project" value="UniProtKB-KW"/>
</dbReference>
<reference evidence="9" key="1">
    <citation type="journal article" date="2020" name="mSystems">
        <title>Genome- and Community-Level Interaction Insights into Carbon Utilization and Element Cycling Functions of Hydrothermarchaeota in Hydrothermal Sediment.</title>
        <authorList>
            <person name="Zhou Z."/>
            <person name="Liu Y."/>
            <person name="Xu W."/>
            <person name="Pan J."/>
            <person name="Luo Z.H."/>
            <person name="Li M."/>
        </authorList>
    </citation>
    <scope>NUCLEOTIDE SEQUENCE [LARGE SCALE GENOMIC DNA]</scope>
    <source>
        <strain evidence="9">SpSt-479</strain>
    </source>
</reference>
<feature type="domain" description="Ribosomal RNA large subunit methyltransferase K/L-like methyltransferase" evidence="8">
    <location>
        <begin position="105"/>
        <end position="159"/>
    </location>
</feature>
<evidence type="ECO:0000256" key="2">
    <source>
        <dbReference type="ARBA" id="ARBA00012185"/>
    </source>
</evidence>
<sequence length="414" mass="47560">MNEENIFTYNLTYKLFDNDIELLPTVTELFELELAFLEYSSLQTKDLINRAAYIKSIKGNSTIHFKANTFKPSFEILSRSSKTKSYFENGAFSTGYATHSLFPYRGKFHPQLIKCLLNIIGVKKGELVLDPMCGSGTTNVEAALLGIDSIAVDISPFCRLMTKTKYESLKAKNAELQQLIKKEDKLFNFFSAKKKYDSKKNIQLFESEPNYYLTLLAFLDSMGYFNRTKSSSHKELFSRVLERYIYTVLNYLENPFYDKENLGNVIISKDSTAMDLKFEENTFDGIITSPPYSFAIDYASNDKDQLEYLGLDVEKLKEKMIGLRGKNKTERLENYFEDMRTVCFEIARVLKPAKYAVIIIGSNTNQTGGIRLEDKIINFCEGANLKLVKSIVKPIKGLRNTMKDEYVLFFKKIV</sequence>
<dbReference type="GO" id="GO:0005737">
    <property type="term" value="C:cytoplasm"/>
    <property type="evidence" value="ECO:0007669"/>
    <property type="project" value="TreeGrafter"/>
</dbReference>
<dbReference type="Gene3D" id="3.40.50.150">
    <property type="entry name" value="Vaccinia Virus protein VP39"/>
    <property type="match status" value="2"/>
</dbReference>
<dbReference type="GO" id="GO:0003677">
    <property type="term" value="F:DNA binding"/>
    <property type="evidence" value="ECO:0007669"/>
    <property type="project" value="InterPro"/>
</dbReference>
<dbReference type="Pfam" id="PF01170">
    <property type="entry name" value="UPF0020"/>
    <property type="match status" value="1"/>
</dbReference>
<dbReference type="InterPro" id="IPR017985">
    <property type="entry name" value="MeTrfase_CN4_CS"/>
</dbReference>
<keyword evidence="3" id="KW-0489">Methyltransferase</keyword>
<evidence type="ECO:0000259" key="8">
    <source>
        <dbReference type="Pfam" id="PF01170"/>
    </source>
</evidence>
<accession>A0A7V2ZIE7</accession>
<protein>
    <recommendedName>
        <fullName evidence="2">site-specific DNA-methyltransferase (cytosine-N(4)-specific)</fullName>
        <ecNumber evidence="2">2.1.1.113</ecNumber>
    </recommendedName>
</protein>